<reference evidence="2 3" key="1">
    <citation type="submission" date="2023-07" db="EMBL/GenBank/DDBJ databases">
        <title>Genomic Encyclopedia of Type Strains, Phase IV (KMG-IV): sequencing the most valuable type-strain genomes for metagenomic binning, comparative biology and taxonomic classification.</title>
        <authorList>
            <person name="Goeker M."/>
        </authorList>
    </citation>
    <scope>NUCLEOTIDE SEQUENCE [LARGE SCALE GENOMIC DNA]</scope>
    <source>
        <strain evidence="2 3">DSM 1400</strain>
    </source>
</reference>
<dbReference type="InterPro" id="IPR011249">
    <property type="entry name" value="Metalloenz_LuxS/M16"/>
</dbReference>
<organism evidence="2 3">
    <name type="scientific">Hathewaya limosa</name>
    <name type="common">Clostridium limosum</name>
    <dbReference type="NCBI Taxonomy" id="1536"/>
    <lineage>
        <taxon>Bacteria</taxon>
        <taxon>Bacillati</taxon>
        <taxon>Bacillota</taxon>
        <taxon>Clostridia</taxon>
        <taxon>Eubacteriales</taxon>
        <taxon>Clostridiaceae</taxon>
        <taxon>Hathewaya</taxon>
    </lineage>
</organism>
<dbReference type="Gene3D" id="3.30.830.10">
    <property type="entry name" value="Metalloenzyme, LuxS/M16 peptidase-like"/>
    <property type="match status" value="4"/>
</dbReference>
<dbReference type="PANTHER" id="PTHR43016:SF13">
    <property type="entry name" value="PRESEQUENCE PROTEASE, MITOCHONDRIAL"/>
    <property type="match status" value="1"/>
</dbReference>
<dbReference type="InterPro" id="IPR013578">
    <property type="entry name" value="Peptidase_M16C_assoc"/>
</dbReference>
<dbReference type="Pfam" id="PF00675">
    <property type="entry name" value="Peptidase_M16"/>
    <property type="match status" value="1"/>
</dbReference>
<proteinExistence type="predicted"/>
<dbReference type="EMBL" id="JAUSWN010000002">
    <property type="protein sequence ID" value="MDQ0478693.1"/>
    <property type="molecule type" value="Genomic_DNA"/>
</dbReference>
<evidence type="ECO:0000259" key="1">
    <source>
        <dbReference type="SMART" id="SM01264"/>
    </source>
</evidence>
<sequence>MKFLLNNTYHGFKLIEERQIEELKGVGRIFEHEKSGARLLSIQNEDDNKIFTVSFRTPPYDNTGVPHILEHSVLCGSRKFPTKEPFVELIKGSLNTFLNAFTFSDKTMYPVGSTNDKDFMNLMNVYLDAVFYPNLHNTPEILMQEGWHYEIENKEEPLTYKGVVYNEMQGAFSSPEGILFRKIQESLFKDTIYSNESGGDPEFIPNLTQEQFVAFHKKYYHPSNSYITLYGNGDLDNQLKFIDDEYLKDFDKMVVDSKIDLQKPYMERKELEVPYSLSAEEDEKDKTFLSLNFVAGTSKDDIDHLGMDILEYLLLENPASPLKNALISSKIGKDVFGFFDSSIIQPVFSVVVKNSNPEKKDEFEKIVFDTLQKLVDEGIDKKLIEACINITEFKLREGESGYPKGLLNSMIAMDSWLYDGDPFLFIQYDRLIKTIREKAENGYFEQLIKKYLLNNAHSTLLVLKPEKGLGDKKQKELVEKLKTIKDSLSDEELDKIIENTARLKKRQNTPDSEEALKTIPLLSIDDIEKNATKLDTEVKDVNGVKILKTNTFTNKIAYIMPVFDIGALEKDLVPYASLLGYILGKVSTENKNFMELANEININTGGIDFGAEAYVDNKDVDKYYRKFSIRAKALTDKVPELMKILSEVITSSKFDEYSRLHELIRELKSRIEMSILDRGHTVAFNRLISYFSPAGAYMEEVIGISFYKFLAELDKNFDTKKEEIKNNLEKASGIIFNKNNLIIGVVGENPEFNAAEQSLSELTDSLSDQVLQEVKYDFKVEPKNEGLLTPANVQYVAKGFNINKLGFNYSGTLIVAKTIISLDYLWNKVRVQGGAYGCSTRLSRGGNAGFSSYRDPNIEYTLDVYNNTERYLKNFEASEREMTKYIIGTISNLDYPLSPAMKGEKALSQYIKGLKFEQIQKEREEVLNTNVDKIRELSKLFEELMKQNFYCVLGNENKIKENKELFNNLVTLFE</sequence>
<dbReference type="Proteomes" id="UP001224418">
    <property type="component" value="Unassembled WGS sequence"/>
</dbReference>
<name>A0ABU0JNQ5_HATLI</name>
<dbReference type="RefSeq" id="WP_307354921.1">
    <property type="nucleotide sequence ID" value="NZ_BAAACJ010000008.1"/>
</dbReference>
<dbReference type="PANTHER" id="PTHR43016">
    <property type="entry name" value="PRESEQUENCE PROTEASE"/>
    <property type="match status" value="1"/>
</dbReference>
<comment type="caution">
    <text evidence="2">The sequence shown here is derived from an EMBL/GenBank/DDBJ whole genome shotgun (WGS) entry which is preliminary data.</text>
</comment>
<keyword evidence="3" id="KW-1185">Reference proteome</keyword>
<dbReference type="Pfam" id="PF05193">
    <property type="entry name" value="Peptidase_M16_C"/>
    <property type="match status" value="1"/>
</dbReference>
<gene>
    <name evidence="2" type="ORF">QOZ93_000402</name>
</gene>
<dbReference type="SMART" id="SM01264">
    <property type="entry name" value="M16C_associated"/>
    <property type="match status" value="1"/>
</dbReference>
<keyword evidence="2" id="KW-0378">Hydrolase</keyword>
<dbReference type="Pfam" id="PF22516">
    <property type="entry name" value="PreP_C"/>
    <property type="match status" value="1"/>
</dbReference>
<accession>A0ABU0JNQ5</accession>
<dbReference type="Pfam" id="PF08367">
    <property type="entry name" value="M16C_assoc"/>
    <property type="match status" value="1"/>
</dbReference>
<dbReference type="SUPFAM" id="SSF63411">
    <property type="entry name" value="LuxS/MPP-like metallohydrolase"/>
    <property type="match status" value="4"/>
</dbReference>
<dbReference type="EC" id="3.4.24.-" evidence="2"/>
<feature type="domain" description="Peptidase M16C associated" evidence="1">
    <location>
        <begin position="463"/>
        <end position="713"/>
    </location>
</feature>
<dbReference type="InterPro" id="IPR055130">
    <property type="entry name" value="PreP_C"/>
</dbReference>
<evidence type="ECO:0000313" key="3">
    <source>
        <dbReference type="Proteomes" id="UP001224418"/>
    </source>
</evidence>
<dbReference type="InterPro" id="IPR011765">
    <property type="entry name" value="Pept_M16_N"/>
</dbReference>
<dbReference type="InterPro" id="IPR007863">
    <property type="entry name" value="Peptidase_M16_C"/>
</dbReference>
<dbReference type="GO" id="GO:0016787">
    <property type="term" value="F:hydrolase activity"/>
    <property type="evidence" value="ECO:0007669"/>
    <property type="project" value="UniProtKB-KW"/>
</dbReference>
<protein>
    <submittedName>
        <fullName evidence="2">Zn-dependent M16 (Insulinase) family peptidase</fullName>
        <ecNumber evidence="2">3.4.24.-</ecNumber>
    </submittedName>
</protein>
<evidence type="ECO:0000313" key="2">
    <source>
        <dbReference type="EMBL" id="MDQ0478693.1"/>
    </source>
</evidence>